<dbReference type="PANTHER" id="PTHR10098">
    <property type="entry name" value="RAPSYN-RELATED"/>
    <property type="match status" value="1"/>
</dbReference>
<feature type="transmembrane region" description="Helical" evidence="2">
    <location>
        <begin position="935"/>
        <end position="953"/>
    </location>
</feature>
<organism evidence="4 5">
    <name type="scientific">Chryseolinea serpens</name>
    <dbReference type="NCBI Taxonomy" id="947013"/>
    <lineage>
        <taxon>Bacteria</taxon>
        <taxon>Pseudomonadati</taxon>
        <taxon>Bacteroidota</taxon>
        <taxon>Cytophagia</taxon>
        <taxon>Cytophagales</taxon>
        <taxon>Fulvivirgaceae</taxon>
        <taxon>Chryseolinea</taxon>
    </lineage>
</organism>
<proteinExistence type="predicted"/>
<evidence type="ECO:0000256" key="2">
    <source>
        <dbReference type="SAM" id="Phobius"/>
    </source>
</evidence>
<keyword evidence="2" id="KW-1133">Transmembrane helix</keyword>
<evidence type="ECO:0000256" key="1">
    <source>
        <dbReference type="SAM" id="Coils"/>
    </source>
</evidence>
<dbReference type="Pfam" id="PF12770">
    <property type="entry name" value="CHAT"/>
    <property type="match status" value="1"/>
</dbReference>
<evidence type="ECO:0000313" key="5">
    <source>
        <dbReference type="Proteomes" id="UP000184212"/>
    </source>
</evidence>
<accession>A0A1M5P261</accession>
<dbReference type="InterPro" id="IPR024983">
    <property type="entry name" value="CHAT_dom"/>
</dbReference>
<dbReference type="SUPFAM" id="SSF48452">
    <property type="entry name" value="TPR-like"/>
    <property type="match status" value="2"/>
</dbReference>
<dbReference type="InterPro" id="IPR011990">
    <property type="entry name" value="TPR-like_helical_dom_sf"/>
</dbReference>
<feature type="coiled-coil region" evidence="1">
    <location>
        <begin position="495"/>
        <end position="542"/>
    </location>
</feature>
<name>A0A1M5P261_9BACT</name>
<dbReference type="PANTHER" id="PTHR10098:SF108">
    <property type="entry name" value="TETRATRICOPEPTIDE REPEAT PROTEIN 28"/>
    <property type="match status" value="1"/>
</dbReference>
<protein>
    <submittedName>
        <fullName evidence="4">Tetratricopeptide repeat-containing protein</fullName>
    </submittedName>
</protein>
<evidence type="ECO:0000313" key="4">
    <source>
        <dbReference type="EMBL" id="SHG95872.1"/>
    </source>
</evidence>
<dbReference type="AlphaFoldDB" id="A0A1M5P261"/>
<dbReference type="Proteomes" id="UP000184212">
    <property type="component" value="Unassembled WGS sequence"/>
</dbReference>
<dbReference type="Pfam" id="PF13181">
    <property type="entry name" value="TPR_8"/>
    <property type="match status" value="1"/>
</dbReference>
<keyword evidence="2" id="KW-0812">Transmembrane</keyword>
<evidence type="ECO:0000259" key="3">
    <source>
        <dbReference type="Pfam" id="PF12770"/>
    </source>
</evidence>
<dbReference type="Pfam" id="PF13424">
    <property type="entry name" value="TPR_12"/>
    <property type="match status" value="1"/>
</dbReference>
<gene>
    <name evidence="4" type="ORF">SAMN04488109_2637</name>
</gene>
<dbReference type="InterPro" id="IPR019734">
    <property type="entry name" value="TPR_rpt"/>
</dbReference>
<dbReference type="Gene3D" id="1.25.40.10">
    <property type="entry name" value="Tetratricopeptide repeat domain"/>
    <property type="match status" value="2"/>
</dbReference>
<feature type="domain" description="CHAT" evidence="3">
    <location>
        <begin position="635"/>
        <end position="922"/>
    </location>
</feature>
<keyword evidence="2" id="KW-0472">Membrane</keyword>
<dbReference type="SMART" id="SM00028">
    <property type="entry name" value="TPR"/>
    <property type="match status" value="5"/>
</dbReference>
<dbReference type="EMBL" id="FQWQ01000001">
    <property type="protein sequence ID" value="SHG95872.1"/>
    <property type="molecule type" value="Genomic_DNA"/>
</dbReference>
<dbReference type="STRING" id="947013.SAMN04488109_2637"/>
<sequence>MVRRNPRGAFASYMKSLELARKNKDWQQYTLTLNRLGFLNSYWAPEETAVIFTNLKEGVTLLKDAKADSSLAVFEYNVADFYDDNTNEIQAPMMHLQRAFALWQSLGVTENRSLADCYHVLGDLYKFKVYDFQAAESNYEKALQIREHIGVTDAKLLMTTYYNLAATNRSQHEYEKALAYGEKALAMTSQIKSREFAELANDMLGNIYRDMNQSAMAKKHYLAAISINKDSGDKGNMAHHYAGLGELAMNDTLYSEALMYLEKAEAIYRRTQADRFMLTYVLQIKCDLLATMNDLTNYRKTFKAMLTELKTLKLMKSRSAAYGYLSIAMFYGKIKRYDSSLYFFQKGLQISAPGFNSLNPADNPSQEMFGVNYADYRLPLEKGIVLKTLFFETRDRKYFDQSLQSLFLAEKLLSLERNTFDMEDSKWKFLESNYGVYEAIISLLYRGAQLYDDPNLVQQAFQYFEQSKVRSLADALTDAELTRHISREDSLLRRHADLKRKLFEAQDNLSQATNQGTAIKSIGELRGEIVKYDREIQNCKDAIEQKYPGYFNVRYGYQTPSLTSVQQFVRDHHRVLLEYFCGSESVYALCILPDKVLFKRLGSADSLRVGASQLLTTFNEHSSLDKASYDRFSQSAHTLYNKLVRPFREQLTNQSTLQIIPDGIISQVPFEVLLTQPATSTRVNYRALSYLIKDFTIGYSYSSSMLGHALIPALRTPSVLAFGFTGGQRWRAPDPQLEEIEGTEMELAVLGNIFKTGKFMEGEDATEVNFKAMAPDFDIIHLAVHGQGDVKKDFAASLYFRKKYDSLEDGVLHAYELYGLKLKARLAVLTSCEAGLGKDFKGEGMLSMASAFTLSGCENILMSLWKVNDQASIGLMDDFYKFLTRGENIDNALRDAKLKYLEAADEITADPIAWAPMVAYGDLEQIFPQKNSRTTWSLVGIAAVLLIALLVFLRRRK</sequence>
<keyword evidence="5" id="KW-1185">Reference proteome</keyword>
<keyword evidence="1" id="KW-0175">Coiled coil</keyword>
<reference evidence="4 5" key="1">
    <citation type="submission" date="2016-11" db="EMBL/GenBank/DDBJ databases">
        <authorList>
            <person name="Jaros S."/>
            <person name="Januszkiewicz K."/>
            <person name="Wedrychowicz H."/>
        </authorList>
    </citation>
    <scope>NUCLEOTIDE SEQUENCE [LARGE SCALE GENOMIC DNA]</scope>
    <source>
        <strain evidence="4 5">DSM 24574</strain>
    </source>
</reference>